<accession>A0A3N0WRS9</accession>
<dbReference type="AlphaFoldDB" id="A0A3N0WRS9"/>
<dbReference type="SUPFAM" id="SSF51011">
    <property type="entry name" value="Glycosyl hydrolase domain"/>
    <property type="match status" value="1"/>
</dbReference>
<feature type="domain" description="Alpha galactosidase C-terminal" evidence="5">
    <location>
        <begin position="369"/>
        <end position="442"/>
    </location>
</feature>
<dbReference type="SUPFAM" id="SSF51445">
    <property type="entry name" value="(Trans)glycosidases"/>
    <property type="match status" value="1"/>
</dbReference>
<dbReference type="Pfam" id="PF17801">
    <property type="entry name" value="Melibiase_C"/>
    <property type="match status" value="1"/>
</dbReference>
<reference evidence="8" key="1">
    <citation type="submission" date="2018-11" db="EMBL/GenBank/DDBJ databases">
        <title>Proposal to divide the Flavobacteriaceae and reorganize its genera based on Amino Acid Identity values calculated from whole genome sequences.</title>
        <authorList>
            <person name="Nicholson A.C."/>
            <person name="Gulvik C.A."/>
            <person name="Whitney A.M."/>
            <person name="Humrighouse B.W."/>
            <person name="Bell M."/>
            <person name="Holmens B."/>
            <person name="Steigerwalt A."/>
            <person name="Villarma A."/>
            <person name="Sheth M."/>
            <person name="Batra D."/>
            <person name="Pryor J."/>
            <person name="Bernardet J.-F."/>
            <person name="Hugo C."/>
            <person name="Kampfer P."/>
            <person name="Newman J."/>
            <person name="Mcquiston J.R."/>
        </authorList>
    </citation>
    <scope>NUCLEOTIDE SEQUENCE [LARGE SCALE GENOMIC DNA]</scope>
    <source>
        <strain evidence="8">H3056</strain>
    </source>
</reference>
<proteinExistence type="inferred from homology"/>
<dbReference type="InterPro" id="IPR017853">
    <property type="entry name" value="GH"/>
</dbReference>
<gene>
    <name evidence="7" type="ORF">EGI11_09065</name>
</gene>
<dbReference type="InterPro" id="IPR013785">
    <property type="entry name" value="Aldolase_TIM"/>
</dbReference>
<dbReference type="Gene3D" id="2.60.40.3620">
    <property type="match status" value="2"/>
</dbReference>
<protein>
    <submittedName>
        <fullName evidence="7">T9SS C-terminal target domain-containing protein</fullName>
    </submittedName>
</protein>
<organism evidence="7 8">
    <name type="scientific">Kaistella daneshvariae</name>
    <dbReference type="NCBI Taxonomy" id="2487074"/>
    <lineage>
        <taxon>Bacteria</taxon>
        <taxon>Pseudomonadati</taxon>
        <taxon>Bacteroidota</taxon>
        <taxon>Flavobacteriia</taxon>
        <taxon>Flavobacteriales</taxon>
        <taxon>Weeksellaceae</taxon>
        <taxon>Chryseobacterium group</taxon>
        <taxon>Kaistella</taxon>
    </lineage>
</organism>
<dbReference type="PANTHER" id="PTHR11452:SF42">
    <property type="entry name" value="ALPHA-GALACTOSIDASE"/>
    <property type="match status" value="1"/>
</dbReference>
<evidence type="ECO:0000259" key="5">
    <source>
        <dbReference type="Pfam" id="PF17801"/>
    </source>
</evidence>
<dbReference type="PANTHER" id="PTHR11452">
    <property type="entry name" value="ALPHA-GALACTOSIDASE/ALPHA-N-ACETYLGALACTOSAMINIDASE"/>
    <property type="match status" value="1"/>
</dbReference>
<dbReference type="InterPro" id="IPR000111">
    <property type="entry name" value="Glyco_hydro_27/36_CS"/>
</dbReference>
<feature type="domain" description="Secretion system C-terminal sorting" evidence="6">
    <location>
        <begin position="747"/>
        <end position="817"/>
    </location>
</feature>
<dbReference type="InterPro" id="IPR013780">
    <property type="entry name" value="Glyco_hydro_b"/>
</dbReference>
<evidence type="ECO:0000256" key="4">
    <source>
        <dbReference type="ARBA" id="ARBA00023295"/>
    </source>
</evidence>
<dbReference type="PROSITE" id="PS00512">
    <property type="entry name" value="ALPHA_GALACTOSIDASE"/>
    <property type="match status" value="1"/>
</dbReference>
<evidence type="ECO:0000256" key="1">
    <source>
        <dbReference type="ARBA" id="ARBA00009743"/>
    </source>
</evidence>
<evidence type="ECO:0000313" key="7">
    <source>
        <dbReference type="EMBL" id="ROI07818.1"/>
    </source>
</evidence>
<evidence type="ECO:0000313" key="8">
    <source>
        <dbReference type="Proteomes" id="UP000270224"/>
    </source>
</evidence>
<comment type="similarity">
    <text evidence="1">Belongs to the glycosyl hydrolase 27 family.</text>
</comment>
<sequence>MLCIIGLLFTGNNLYNSQNPYKAPLYWSPYEYHITREMSGVQENYLTEEALTANINWLDQNLKSYGYNMVCMDGWGDVSQINENGYRKSHSSHWQHDYAWWSQYLQSKGMTLGMYENPLWLHVDANDTTTKIVGTNINVSSLLNPDEETLWFKWVQVDRPGAEEYVKGYVKYYADMGIKYLRVDFLSWFESGYDRNLGTVGPERTKAQYEKALKWMREACDANGVYLSLVMPNLFNTAELEKQYGHLFRINEDAGEGTWYKFSDKDRGHHYTTWSQYANAFDGFVYWSQVTGNNKVQLDGDFLRINTFANDTEKRSVISLNVLAGGPVTIADQYNTIGNDLWLYQNSELLELNAAKFIAKPLSNDPNNDNSQIWRGQLSNGDWIIGFFNRETTPITRSMNFLNQLGVTGQVMVRDLWQHANLGKMSNVSVTVPPHGSVILKLIRNSTETCNSQTITFPTIPDKNYNDAAFNPGATSSSGQAVQYEVTSGPAKVVNNQIELTGVNGTVYVQAKQVGGNGYCAAIPQLQSFNVSGGHYAQMYVGGTFNNWSMKSMEFENNTWRLKNQVLLAGNYELKFANTNNFSGQDWGNATGLAGTAQQTTGGGANISFTITTPGTYSIDFNDITLQYNIQFTPNHQQNMFVGGSFSGWALQQMTLENEVWTKNNVAFTSGDHELKFANTSNWSGDDWGNANGTEGFAQLTTGGAPNIKFNLPNSGNYNIAFNDMTLYYQISSSLSVNDVRKKDVLVYPNPAKEKIFISSEREIIKSYEIYDMSGRIIQTQKTNCKKCEIDVTKLSKGNYMLNVNLNDRVVGQKIIIK</sequence>
<evidence type="ECO:0000259" key="6">
    <source>
        <dbReference type="Pfam" id="PF18962"/>
    </source>
</evidence>
<dbReference type="InterPro" id="IPR026444">
    <property type="entry name" value="Secre_tail"/>
</dbReference>
<keyword evidence="2" id="KW-0732">Signal</keyword>
<dbReference type="Proteomes" id="UP000270224">
    <property type="component" value="Unassembled WGS sequence"/>
</dbReference>
<dbReference type="InterPro" id="IPR002241">
    <property type="entry name" value="Glyco_hydro_27"/>
</dbReference>
<dbReference type="InterPro" id="IPR041233">
    <property type="entry name" value="Melibiase_C"/>
</dbReference>
<evidence type="ECO:0000256" key="3">
    <source>
        <dbReference type="ARBA" id="ARBA00022801"/>
    </source>
</evidence>
<dbReference type="Pfam" id="PF18962">
    <property type="entry name" value="Por_Secre_tail"/>
    <property type="match status" value="1"/>
</dbReference>
<dbReference type="NCBIfam" id="TIGR04183">
    <property type="entry name" value="Por_Secre_tail"/>
    <property type="match status" value="1"/>
</dbReference>
<dbReference type="GO" id="GO:0004553">
    <property type="term" value="F:hydrolase activity, hydrolyzing O-glycosyl compounds"/>
    <property type="evidence" value="ECO:0007669"/>
    <property type="project" value="InterPro"/>
</dbReference>
<comment type="caution">
    <text evidence="7">The sequence shown here is derived from an EMBL/GenBank/DDBJ whole genome shotgun (WGS) entry which is preliminary data.</text>
</comment>
<dbReference type="EMBL" id="RJUG01000004">
    <property type="protein sequence ID" value="ROI07818.1"/>
    <property type="molecule type" value="Genomic_DNA"/>
</dbReference>
<dbReference type="Gene3D" id="3.20.20.70">
    <property type="entry name" value="Aldolase class I"/>
    <property type="match status" value="1"/>
</dbReference>
<evidence type="ECO:0000256" key="2">
    <source>
        <dbReference type="ARBA" id="ARBA00022729"/>
    </source>
</evidence>
<dbReference type="Gene3D" id="2.60.40.1180">
    <property type="entry name" value="Golgi alpha-mannosidase II"/>
    <property type="match status" value="1"/>
</dbReference>
<keyword evidence="4" id="KW-0326">Glycosidase</keyword>
<keyword evidence="3" id="KW-0378">Hydrolase</keyword>
<dbReference type="GO" id="GO:0005975">
    <property type="term" value="P:carbohydrate metabolic process"/>
    <property type="evidence" value="ECO:0007669"/>
    <property type="project" value="InterPro"/>
</dbReference>
<name>A0A3N0WRS9_9FLAO</name>